<sequence>MTTRALTFGADAAGYERHRPGYPDSLIAKIIDYAALPIRTALEVGAGTGKATRVMAAHKITVIASEPDPRMLDILREQTAGLPVRTMAGAFEQLPVDELAGQVELVYAAAAWHWTDPATRWDRLAAILPAGGTAAFFGGELELADPEVRARFRQAIGDEADPHAGPQLNPVDRVGWAWPASEIAEDPRFGGIEEHAIPRRLWFGRDDFIGHIGTQSRFLIIEPEQRKLIFERVRAVMPDRIEFVSDLVLHLARRAGPE</sequence>
<dbReference type="InterPro" id="IPR029063">
    <property type="entry name" value="SAM-dependent_MTases_sf"/>
</dbReference>
<dbReference type="InterPro" id="IPR013216">
    <property type="entry name" value="Methyltransf_11"/>
</dbReference>
<dbReference type="Proteomes" id="UP000569914">
    <property type="component" value="Unassembled WGS sequence"/>
</dbReference>
<protein>
    <submittedName>
        <fullName evidence="5">SAM-dependent methyltransferase</fullName>
    </submittedName>
</protein>
<accession>A0A7Y9IA44</accession>
<organism evidence="5 6">
    <name type="scientific">Microlunatus parietis</name>
    <dbReference type="NCBI Taxonomy" id="682979"/>
    <lineage>
        <taxon>Bacteria</taxon>
        <taxon>Bacillati</taxon>
        <taxon>Actinomycetota</taxon>
        <taxon>Actinomycetes</taxon>
        <taxon>Propionibacteriales</taxon>
        <taxon>Propionibacteriaceae</taxon>
        <taxon>Microlunatus</taxon>
    </lineage>
</organism>
<keyword evidence="6" id="KW-1185">Reference proteome</keyword>
<dbReference type="PANTHER" id="PTHR44942">
    <property type="entry name" value="METHYLTRANSF_11 DOMAIN-CONTAINING PROTEIN"/>
    <property type="match status" value="1"/>
</dbReference>
<dbReference type="InterPro" id="IPR051052">
    <property type="entry name" value="Diverse_substrate_MTase"/>
</dbReference>
<evidence type="ECO:0000259" key="4">
    <source>
        <dbReference type="Pfam" id="PF08241"/>
    </source>
</evidence>
<dbReference type="EMBL" id="JACCBU010000001">
    <property type="protein sequence ID" value="NYE72895.1"/>
    <property type="molecule type" value="Genomic_DNA"/>
</dbReference>
<dbReference type="Pfam" id="PF08241">
    <property type="entry name" value="Methyltransf_11"/>
    <property type="match status" value="1"/>
</dbReference>
<dbReference type="GO" id="GO:0008757">
    <property type="term" value="F:S-adenosylmethionine-dependent methyltransferase activity"/>
    <property type="evidence" value="ECO:0007669"/>
    <property type="project" value="InterPro"/>
</dbReference>
<evidence type="ECO:0000313" key="6">
    <source>
        <dbReference type="Proteomes" id="UP000569914"/>
    </source>
</evidence>
<dbReference type="AlphaFoldDB" id="A0A7Y9IA44"/>
<dbReference type="CDD" id="cd02440">
    <property type="entry name" value="AdoMet_MTases"/>
    <property type="match status" value="1"/>
</dbReference>
<reference evidence="5 6" key="1">
    <citation type="submission" date="2020-07" db="EMBL/GenBank/DDBJ databases">
        <title>Sequencing the genomes of 1000 actinobacteria strains.</title>
        <authorList>
            <person name="Klenk H.-P."/>
        </authorList>
    </citation>
    <scope>NUCLEOTIDE SEQUENCE [LARGE SCALE GENOMIC DNA]</scope>
    <source>
        <strain evidence="5 6">DSM 22083</strain>
    </source>
</reference>
<comment type="similarity">
    <text evidence="1">Belongs to the methyltransferase superfamily.</text>
</comment>
<keyword evidence="3 5" id="KW-0808">Transferase</keyword>
<evidence type="ECO:0000256" key="3">
    <source>
        <dbReference type="ARBA" id="ARBA00022679"/>
    </source>
</evidence>
<gene>
    <name evidence="5" type="ORF">BKA15_004224</name>
</gene>
<dbReference type="RefSeq" id="WP_179754010.1">
    <property type="nucleotide sequence ID" value="NZ_JACCBU010000001.1"/>
</dbReference>
<feature type="domain" description="Methyltransferase type 11" evidence="4">
    <location>
        <begin position="42"/>
        <end position="136"/>
    </location>
</feature>
<dbReference type="SUPFAM" id="SSF53335">
    <property type="entry name" value="S-adenosyl-L-methionine-dependent methyltransferases"/>
    <property type="match status" value="1"/>
</dbReference>
<dbReference type="Gene3D" id="3.40.50.150">
    <property type="entry name" value="Vaccinia Virus protein VP39"/>
    <property type="match status" value="1"/>
</dbReference>
<comment type="caution">
    <text evidence="5">The sequence shown here is derived from an EMBL/GenBank/DDBJ whole genome shotgun (WGS) entry which is preliminary data.</text>
</comment>
<dbReference type="GO" id="GO:0032259">
    <property type="term" value="P:methylation"/>
    <property type="evidence" value="ECO:0007669"/>
    <property type="project" value="UniProtKB-KW"/>
</dbReference>
<dbReference type="PANTHER" id="PTHR44942:SF4">
    <property type="entry name" value="METHYLTRANSFERASE TYPE 11 DOMAIN-CONTAINING PROTEIN"/>
    <property type="match status" value="1"/>
</dbReference>
<evidence type="ECO:0000313" key="5">
    <source>
        <dbReference type="EMBL" id="NYE72895.1"/>
    </source>
</evidence>
<name>A0A7Y9IA44_9ACTN</name>
<proteinExistence type="inferred from homology"/>
<keyword evidence="2 5" id="KW-0489">Methyltransferase</keyword>
<evidence type="ECO:0000256" key="2">
    <source>
        <dbReference type="ARBA" id="ARBA00022603"/>
    </source>
</evidence>
<evidence type="ECO:0000256" key="1">
    <source>
        <dbReference type="ARBA" id="ARBA00008361"/>
    </source>
</evidence>